<evidence type="ECO:0000256" key="15">
    <source>
        <dbReference type="SAM" id="SignalP"/>
    </source>
</evidence>
<dbReference type="AlphaFoldDB" id="A0A5R9PZ85"/>
<dbReference type="InterPro" id="IPR050626">
    <property type="entry name" value="Peptidase_M16"/>
</dbReference>
<dbReference type="SUPFAM" id="SSF63411">
    <property type="entry name" value="LuxS/MPP-like metallohydrolase"/>
    <property type="match status" value="4"/>
</dbReference>
<evidence type="ECO:0000256" key="4">
    <source>
        <dbReference type="ARBA" id="ARBA00012449"/>
    </source>
</evidence>
<dbReference type="Pfam" id="PF05193">
    <property type="entry name" value="Peptidase_M16_C"/>
    <property type="match status" value="1"/>
</dbReference>
<dbReference type="OrthoDB" id="9811314at2"/>
<keyword evidence="10" id="KW-0482">Metalloprotease</keyword>
<evidence type="ECO:0000259" key="19">
    <source>
        <dbReference type="Pfam" id="PF22456"/>
    </source>
</evidence>
<dbReference type="RefSeq" id="WP_138484245.1">
    <property type="nucleotide sequence ID" value="NZ_PPSW01000035.1"/>
</dbReference>
<dbReference type="GO" id="GO:0006508">
    <property type="term" value="P:proteolysis"/>
    <property type="evidence" value="ECO:0007669"/>
    <property type="project" value="UniProtKB-KW"/>
</dbReference>
<name>A0A5R9PZ85_9GAMM</name>
<gene>
    <name evidence="20" type="ORF">C1E24_19230</name>
</gene>
<dbReference type="Pfam" id="PF16187">
    <property type="entry name" value="Peptidase_M16_M"/>
    <property type="match status" value="1"/>
</dbReference>
<evidence type="ECO:0000256" key="1">
    <source>
        <dbReference type="ARBA" id="ARBA00001947"/>
    </source>
</evidence>
<dbReference type="PROSITE" id="PS00143">
    <property type="entry name" value="INSULINASE"/>
    <property type="match status" value="1"/>
</dbReference>
<comment type="cofactor">
    <cofactor evidence="1">
        <name>Zn(2+)</name>
        <dbReference type="ChEBI" id="CHEBI:29105"/>
    </cofactor>
</comment>
<dbReference type="InterPro" id="IPR054734">
    <property type="entry name" value="PqqF-like_C_4"/>
</dbReference>
<evidence type="ECO:0000256" key="7">
    <source>
        <dbReference type="ARBA" id="ARBA00022723"/>
    </source>
</evidence>
<evidence type="ECO:0000256" key="11">
    <source>
        <dbReference type="ARBA" id="ARBA00029597"/>
    </source>
</evidence>
<evidence type="ECO:0000256" key="13">
    <source>
        <dbReference type="ARBA" id="ARBA00033450"/>
    </source>
</evidence>
<keyword evidence="8" id="KW-0378">Hydrolase</keyword>
<dbReference type="FunFam" id="3.30.830.10:FF:000012">
    <property type="entry name" value="Protease 3"/>
    <property type="match status" value="1"/>
</dbReference>
<dbReference type="Proteomes" id="UP000309186">
    <property type="component" value="Unassembled WGS sequence"/>
</dbReference>
<dbReference type="GO" id="GO:0046872">
    <property type="term" value="F:metal ion binding"/>
    <property type="evidence" value="ECO:0007669"/>
    <property type="project" value="UniProtKB-KW"/>
</dbReference>
<feature type="signal peptide" evidence="15">
    <location>
        <begin position="1"/>
        <end position="21"/>
    </location>
</feature>
<evidence type="ECO:0000256" key="3">
    <source>
        <dbReference type="ARBA" id="ARBA00007261"/>
    </source>
</evidence>
<feature type="domain" description="Peptidase M16 middle/third" evidence="18">
    <location>
        <begin position="409"/>
        <end position="681"/>
    </location>
</feature>
<evidence type="ECO:0000256" key="5">
    <source>
        <dbReference type="ARBA" id="ARBA00017565"/>
    </source>
</evidence>
<evidence type="ECO:0000256" key="14">
    <source>
        <dbReference type="RuleBase" id="RU004447"/>
    </source>
</evidence>
<evidence type="ECO:0000313" key="21">
    <source>
        <dbReference type="Proteomes" id="UP000309186"/>
    </source>
</evidence>
<keyword evidence="7" id="KW-0479">Metal-binding</keyword>
<dbReference type="InterPro" id="IPR011249">
    <property type="entry name" value="Metalloenz_LuxS/M16"/>
</dbReference>
<dbReference type="GO" id="GO:0005737">
    <property type="term" value="C:cytoplasm"/>
    <property type="evidence" value="ECO:0007669"/>
    <property type="project" value="UniProtKB-ARBA"/>
</dbReference>
<evidence type="ECO:0000259" key="16">
    <source>
        <dbReference type="Pfam" id="PF00675"/>
    </source>
</evidence>
<evidence type="ECO:0000256" key="10">
    <source>
        <dbReference type="ARBA" id="ARBA00023049"/>
    </source>
</evidence>
<comment type="similarity">
    <text evidence="3 14">Belongs to the peptidase M16 family.</text>
</comment>
<dbReference type="Gene3D" id="3.30.830.10">
    <property type="entry name" value="Metalloenzyme, LuxS/M16 peptidase-like"/>
    <property type="match status" value="4"/>
</dbReference>
<reference evidence="20 21" key="1">
    <citation type="submission" date="2018-01" db="EMBL/GenBank/DDBJ databases">
        <title>Co-occurrence of chitin degradation, pigmentation and bioactivity in marine Pseudoalteromonas.</title>
        <authorList>
            <person name="Paulsen S."/>
            <person name="Gram L."/>
            <person name="Machado H."/>
        </authorList>
    </citation>
    <scope>NUCLEOTIDE SEQUENCE [LARGE SCALE GENOMIC DNA]</scope>
    <source>
        <strain evidence="20 21">S3663</strain>
    </source>
</reference>
<dbReference type="InterPro" id="IPR011765">
    <property type="entry name" value="Pept_M16_N"/>
</dbReference>
<evidence type="ECO:0000313" key="20">
    <source>
        <dbReference type="EMBL" id="TLX45447.1"/>
    </source>
</evidence>
<evidence type="ECO:0000259" key="18">
    <source>
        <dbReference type="Pfam" id="PF16187"/>
    </source>
</evidence>
<sequence>MQKTLKIASLVMALSANMTLASQQLSQAIPSSLSVSKFVKSPSDTREYDTFKLENGIEVVVVSDPTLSEVAVSLTVGVGQFHDPKAHQGLAHFLEHMIFQGSKAYPEPNQLMDHIKRYNGVYNATTEMQQTNYFFSINEQGADKAINMLVDAIAYPLFKETNLAKEVNAVDQEWHRNKQQDMYGINRVVANTVNPEHPISGFGSGNKATLNNGDKKTLAAMKQMHKAFYSSNLMKLAVVGNSSTAELKNKVQAIFNKIPNKNKLAQRITLPVFTPETLQKEIFVKTNQEIDSLLLQFPISNNFASWESKPYKFINHLLSSQEEGSFLETLQQQELINNGGPYVLPNIYGQSGTALIELSLTEKGAENKQRIIATFFEYIELIKKNPQQVQHEQEFADMLKAQFENYLNMPALRLAVHLSRNMTHVPAKDIMHFNTRFTGLEQEQLTQTLNQFSPEKMRIFHFGNKEDANIKLRYADASYRVEKFTPTKLQQLTRNAYQVNLPAIEQKEEQIASLENSDLTSPTKVISMPGAEGWLVNSTEFADTKQGMLAFTLESPLFNQNVKSHIMTNLLLIAFQKDTNSLSSRAQRKDQINTMGLQDEYGNLFFSLFGKTKKQNAYATKIIDKWVALEVSQSRLKSAIKQYEKALKNLDKQPLPQQAATHLNIATKASNTKWDVDTQLNALQSITLKEINAFHKQTMSNLYLDVFAMGYFDAKRISKTVKLLREKLGDTTQTVKPERSNDFTVSSGTITNFKKTSELDNVFFQETFIYPENSDEVNANLTVLNKVFSQLLFNSLRTEKQMGYLVTSQLAKIQKHPVFYIALESNSHDLVTIKKEVDNFVLDFYKTLQQTPSEEFEQIKSSILDELQQKPENLFAELAVHLNSWHTDTRSFDSRSRSIKALKQVSKASLVKHFKEILLEGKAENILIQIQKKDNQADYYSYNQSAVSK</sequence>
<accession>A0A5R9PZ85</accession>
<comment type="caution">
    <text evidence="20">The sequence shown here is derived from an EMBL/GenBank/DDBJ whole genome shotgun (WGS) entry which is preliminary data.</text>
</comment>
<evidence type="ECO:0000256" key="12">
    <source>
        <dbReference type="ARBA" id="ARBA00031184"/>
    </source>
</evidence>
<evidence type="ECO:0000259" key="17">
    <source>
        <dbReference type="Pfam" id="PF05193"/>
    </source>
</evidence>
<evidence type="ECO:0000256" key="9">
    <source>
        <dbReference type="ARBA" id="ARBA00022833"/>
    </source>
</evidence>
<proteinExistence type="inferred from homology"/>
<dbReference type="EC" id="3.4.24.55" evidence="4"/>
<dbReference type="InterPro" id="IPR032632">
    <property type="entry name" value="Peptidase_M16_M"/>
</dbReference>
<dbReference type="GO" id="GO:0004222">
    <property type="term" value="F:metalloendopeptidase activity"/>
    <property type="evidence" value="ECO:0007669"/>
    <property type="project" value="UniProtKB-EC"/>
</dbReference>
<feature type="domain" description="Coenzyme PQQ synthesis protein F-like C-terminal lobe" evidence="19">
    <location>
        <begin position="783"/>
        <end position="877"/>
    </location>
</feature>
<dbReference type="InterPro" id="IPR001431">
    <property type="entry name" value="Pept_M16_Zn_BS"/>
</dbReference>
<evidence type="ECO:0000256" key="6">
    <source>
        <dbReference type="ARBA" id="ARBA00022670"/>
    </source>
</evidence>
<protein>
    <recommendedName>
        <fullName evidence="5">Protease 3</fullName>
        <ecNumber evidence="4">3.4.24.55</ecNumber>
    </recommendedName>
    <alternativeName>
        <fullName evidence="13">Pitrilysin</fullName>
    </alternativeName>
    <alternativeName>
        <fullName evidence="12">Protease III</fullName>
    </alternativeName>
    <alternativeName>
        <fullName evidence="11">Protease pi</fullName>
    </alternativeName>
</protein>
<dbReference type="InterPro" id="IPR007863">
    <property type="entry name" value="Peptidase_M16_C"/>
</dbReference>
<keyword evidence="15" id="KW-0732">Signal</keyword>
<feature type="chain" id="PRO_5024277385" description="Protease 3" evidence="15">
    <location>
        <begin position="22"/>
        <end position="949"/>
    </location>
</feature>
<evidence type="ECO:0000256" key="8">
    <source>
        <dbReference type="ARBA" id="ARBA00022801"/>
    </source>
</evidence>
<dbReference type="PANTHER" id="PTHR43690:SF18">
    <property type="entry name" value="INSULIN-DEGRADING ENZYME-RELATED"/>
    <property type="match status" value="1"/>
</dbReference>
<comment type="function">
    <text evidence="2">Endopeptidase that degrades small peptides of less than 7 kDa, such as glucagon and insulin.</text>
</comment>
<keyword evidence="9" id="KW-0862">Zinc</keyword>
<dbReference type="Pfam" id="PF00675">
    <property type="entry name" value="Peptidase_M16"/>
    <property type="match status" value="1"/>
</dbReference>
<keyword evidence="6" id="KW-0645">Protease</keyword>
<feature type="domain" description="Peptidase M16 N-terminal" evidence="16">
    <location>
        <begin position="59"/>
        <end position="195"/>
    </location>
</feature>
<feature type="domain" description="Peptidase M16 C-terminal" evidence="17">
    <location>
        <begin position="217"/>
        <end position="391"/>
    </location>
</feature>
<dbReference type="PANTHER" id="PTHR43690">
    <property type="entry name" value="NARDILYSIN"/>
    <property type="match status" value="1"/>
</dbReference>
<dbReference type="Pfam" id="PF22456">
    <property type="entry name" value="PqqF-like_C_4"/>
    <property type="match status" value="1"/>
</dbReference>
<dbReference type="EMBL" id="PPSW01000035">
    <property type="protein sequence ID" value="TLX45447.1"/>
    <property type="molecule type" value="Genomic_DNA"/>
</dbReference>
<evidence type="ECO:0000256" key="2">
    <source>
        <dbReference type="ARBA" id="ARBA00002184"/>
    </source>
</evidence>
<organism evidence="20 21">
    <name type="scientific">Pseudoalteromonas phenolica</name>
    <dbReference type="NCBI Taxonomy" id="161398"/>
    <lineage>
        <taxon>Bacteria</taxon>
        <taxon>Pseudomonadati</taxon>
        <taxon>Pseudomonadota</taxon>
        <taxon>Gammaproteobacteria</taxon>
        <taxon>Alteromonadales</taxon>
        <taxon>Pseudoalteromonadaceae</taxon>
        <taxon>Pseudoalteromonas</taxon>
    </lineage>
</organism>